<organism evidence="11 12">
    <name type="scientific">Massilia solisilvae</name>
    <dbReference type="NCBI Taxonomy" id="1811225"/>
    <lineage>
        <taxon>Bacteria</taxon>
        <taxon>Pseudomonadati</taxon>
        <taxon>Pseudomonadota</taxon>
        <taxon>Betaproteobacteria</taxon>
        <taxon>Burkholderiales</taxon>
        <taxon>Oxalobacteraceae</taxon>
        <taxon>Telluria group</taxon>
        <taxon>Massilia</taxon>
    </lineage>
</organism>
<evidence type="ECO:0000256" key="5">
    <source>
        <dbReference type="ARBA" id="ARBA00022679"/>
    </source>
</evidence>
<accession>A0ABT2BQG7</accession>
<keyword evidence="7" id="KW-0274">FAD</keyword>
<dbReference type="EC" id="2.7.1.180" evidence="2"/>
<evidence type="ECO:0000256" key="2">
    <source>
        <dbReference type="ARBA" id="ARBA00011955"/>
    </source>
</evidence>
<keyword evidence="6" id="KW-0479">Metal-binding</keyword>
<gene>
    <name evidence="11" type="ORF">NX773_21520</name>
</gene>
<evidence type="ECO:0000256" key="8">
    <source>
        <dbReference type="ARBA" id="ARBA00022842"/>
    </source>
</evidence>
<sequence>MIRRAQPWLGTMVEVTIPGAHDLAAADAAFAEVARVHRLMSFHDAASDVSRVNRGDPGDAVEVDADTWQVLRIALDLAELSDGVFDIACAPRLVAWDVLPAPAPARPQARPVQEVIALDEGKRVRKLAPGWIDLGGIAKGYAVDLAADALRQAGIAEGCVNAGGDLRVFGPSPMPVAVRSPITPGQAASRIMLANEALATSASYFSRRSSGGRQVSALVDARDGTALTLDRSASVRAPRCVLADALAKVVLATGDANHPALAACGASAFLV</sequence>
<evidence type="ECO:0000256" key="10">
    <source>
        <dbReference type="ARBA" id="ARBA00048540"/>
    </source>
</evidence>
<keyword evidence="8" id="KW-0460">Magnesium</keyword>
<evidence type="ECO:0000313" key="11">
    <source>
        <dbReference type="EMBL" id="MCS0610754.1"/>
    </source>
</evidence>
<evidence type="ECO:0000313" key="12">
    <source>
        <dbReference type="Proteomes" id="UP001205861"/>
    </source>
</evidence>
<evidence type="ECO:0000256" key="7">
    <source>
        <dbReference type="ARBA" id="ARBA00022827"/>
    </source>
</evidence>
<dbReference type="InterPro" id="IPR024932">
    <property type="entry name" value="ApbE"/>
</dbReference>
<evidence type="ECO:0000256" key="3">
    <source>
        <dbReference type="ARBA" id="ARBA00016337"/>
    </source>
</evidence>
<comment type="catalytic activity">
    <reaction evidence="10">
        <text>L-threonyl-[protein] + FAD = FMN-L-threonyl-[protein] + AMP + H(+)</text>
        <dbReference type="Rhea" id="RHEA:36847"/>
        <dbReference type="Rhea" id="RHEA-COMP:11060"/>
        <dbReference type="Rhea" id="RHEA-COMP:11061"/>
        <dbReference type="ChEBI" id="CHEBI:15378"/>
        <dbReference type="ChEBI" id="CHEBI:30013"/>
        <dbReference type="ChEBI" id="CHEBI:57692"/>
        <dbReference type="ChEBI" id="CHEBI:74257"/>
        <dbReference type="ChEBI" id="CHEBI:456215"/>
        <dbReference type="EC" id="2.7.1.180"/>
    </reaction>
</comment>
<name>A0ABT2BQG7_9BURK</name>
<dbReference type="InterPro" id="IPR003374">
    <property type="entry name" value="ApbE-like_sf"/>
</dbReference>
<protein>
    <recommendedName>
        <fullName evidence="3">FAD:protein FMN transferase</fullName>
        <ecNumber evidence="2">2.7.1.180</ecNumber>
    </recommendedName>
    <alternativeName>
        <fullName evidence="9">Flavin transferase</fullName>
    </alternativeName>
</protein>
<dbReference type="Pfam" id="PF02424">
    <property type="entry name" value="ApbE"/>
    <property type="match status" value="1"/>
</dbReference>
<dbReference type="Gene3D" id="3.10.520.10">
    <property type="entry name" value="ApbE-like domains"/>
    <property type="match status" value="1"/>
</dbReference>
<comment type="caution">
    <text evidence="11">The sequence shown here is derived from an EMBL/GenBank/DDBJ whole genome shotgun (WGS) entry which is preliminary data.</text>
</comment>
<dbReference type="PANTHER" id="PTHR30040:SF2">
    <property type="entry name" value="FAD:PROTEIN FMN TRANSFERASE"/>
    <property type="match status" value="1"/>
</dbReference>
<dbReference type="RefSeq" id="WP_258858312.1">
    <property type="nucleotide sequence ID" value="NZ_JANUGV010000008.1"/>
</dbReference>
<proteinExistence type="predicted"/>
<dbReference type="PANTHER" id="PTHR30040">
    <property type="entry name" value="THIAMINE BIOSYNTHESIS LIPOPROTEIN APBE"/>
    <property type="match status" value="1"/>
</dbReference>
<dbReference type="GO" id="GO:0016740">
    <property type="term" value="F:transferase activity"/>
    <property type="evidence" value="ECO:0007669"/>
    <property type="project" value="UniProtKB-KW"/>
</dbReference>
<keyword evidence="12" id="KW-1185">Reference proteome</keyword>
<evidence type="ECO:0000256" key="1">
    <source>
        <dbReference type="ARBA" id="ARBA00001946"/>
    </source>
</evidence>
<keyword evidence="4" id="KW-0285">Flavoprotein</keyword>
<evidence type="ECO:0000256" key="6">
    <source>
        <dbReference type="ARBA" id="ARBA00022723"/>
    </source>
</evidence>
<reference evidence="11 12" key="1">
    <citation type="submission" date="2022-08" db="EMBL/GenBank/DDBJ databases">
        <title>Reclassification of Massilia species as members of the genera Telluria, Duganella, Pseudoduganella, Mokoshia gen. nov. and Zemynaea gen. nov. using orthogonal and non-orthogonal genome-based approaches.</title>
        <authorList>
            <person name="Bowman J.P."/>
        </authorList>
    </citation>
    <scope>NUCLEOTIDE SEQUENCE [LARGE SCALE GENOMIC DNA]</scope>
    <source>
        <strain evidence="11 12">JCM 31607</strain>
    </source>
</reference>
<evidence type="ECO:0000256" key="9">
    <source>
        <dbReference type="ARBA" id="ARBA00031306"/>
    </source>
</evidence>
<dbReference type="EMBL" id="JANUGV010000008">
    <property type="protein sequence ID" value="MCS0610754.1"/>
    <property type="molecule type" value="Genomic_DNA"/>
</dbReference>
<keyword evidence="5 11" id="KW-0808">Transferase</keyword>
<dbReference type="Proteomes" id="UP001205861">
    <property type="component" value="Unassembled WGS sequence"/>
</dbReference>
<dbReference type="SUPFAM" id="SSF143631">
    <property type="entry name" value="ApbE-like"/>
    <property type="match status" value="1"/>
</dbReference>
<evidence type="ECO:0000256" key="4">
    <source>
        <dbReference type="ARBA" id="ARBA00022630"/>
    </source>
</evidence>
<comment type="cofactor">
    <cofactor evidence="1">
        <name>Mg(2+)</name>
        <dbReference type="ChEBI" id="CHEBI:18420"/>
    </cofactor>
</comment>